<gene>
    <name evidence="2" type="ORF">ABIV_2020</name>
    <name evidence="3" type="ORF">CRV05_11475</name>
</gene>
<feature type="transmembrane region" description="Helical" evidence="1">
    <location>
        <begin position="84"/>
        <end position="104"/>
    </location>
</feature>
<feature type="transmembrane region" description="Helical" evidence="1">
    <location>
        <begin position="47"/>
        <end position="72"/>
    </location>
</feature>
<keyword evidence="5" id="KW-1185">Reference proteome</keyword>
<feature type="transmembrane region" description="Helical" evidence="1">
    <location>
        <begin position="182"/>
        <end position="207"/>
    </location>
</feature>
<feature type="transmembrane region" description="Helical" evidence="1">
    <location>
        <begin position="276"/>
        <end position="298"/>
    </location>
</feature>
<proteinExistence type="predicted"/>
<name>A0AAX2A6R6_9BACT</name>
<feature type="transmembrane region" description="Helical" evidence="1">
    <location>
        <begin position="361"/>
        <end position="378"/>
    </location>
</feature>
<dbReference type="AlphaFoldDB" id="A0AAX2A6R6"/>
<dbReference type="EMBL" id="PDKM01000007">
    <property type="protein sequence ID" value="RXK09196.1"/>
    <property type="molecule type" value="Genomic_DNA"/>
</dbReference>
<feature type="transmembrane region" description="Helical" evidence="1">
    <location>
        <begin position="110"/>
        <end position="133"/>
    </location>
</feature>
<keyword evidence="1" id="KW-1133">Transmembrane helix</keyword>
<dbReference type="Proteomes" id="UP000289193">
    <property type="component" value="Unassembled WGS sequence"/>
</dbReference>
<reference evidence="3 5" key="1">
    <citation type="submission" date="2017-10" db="EMBL/GenBank/DDBJ databases">
        <title>Genomics of the genus Arcobacter.</title>
        <authorList>
            <person name="Perez-Cataluna A."/>
            <person name="Figueras M.J."/>
        </authorList>
    </citation>
    <scope>NUCLEOTIDE SEQUENCE [LARGE SCALE GENOMIC DNA]</scope>
    <source>
        <strain evidence="3 5">CECT 7835</strain>
    </source>
</reference>
<feature type="transmembrane region" description="Helical" evidence="1">
    <location>
        <begin position="310"/>
        <end position="335"/>
    </location>
</feature>
<feature type="transmembrane region" description="Helical" evidence="1">
    <location>
        <begin position="12"/>
        <end position="35"/>
    </location>
</feature>
<organism evidence="3 5">
    <name type="scientific">Halarcobacter bivalviorum</name>
    <dbReference type="NCBI Taxonomy" id="663364"/>
    <lineage>
        <taxon>Bacteria</taxon>
        <taxon>Pseudomonadati</taxon>
        <taxon>Campylobacterota</taxon>
        <taxon>Epsilonproteobacteria</taxon>
        <taxon>Campylobacterales</taxon>
        <taxon>Arcobacteraceae</taxon>
        <taxon>Halarcobacter</taxon>
    </lineage>
</organism>
<feature type="transmembrane region" description="Helical" evidence="1">
    <location>
        <begin position="140"/>
        <end position="162"/>
    </location>
</feature>
<dbReference type="Proteomes" id="UP000253850">
    <property type="component" value="Chromosome"/>
</dbReference>
<dbReference type="RefSeq" id="WP_114839803.1">
    <property type="nucleotide sequence ID" value="NZ_CP031217.1"/>
</dbReference>
<feature type="transmembrane region" description="Helical" evidence="1">
    <location>
        <begin position="384"/>
        <end position="400"/>
    </location>
</feature>
<keyword evidence="1" id="KW-0472">Membrane</keyword>
<dbReference type="KEGG" id="hbv:ABIV_2020"/>
<protein>
    <submittedName>
        <fullName evidence="2">Membrane protein</fullName>
    </submittedName>
</protein>
<evidence type="ECO:0000313" key="4">
    <source>
        <dbReference type="Proteomes" id="UP000253850"/>
    </source>
</evidence>
<evidence type="ECO:0000256" key="1">
    <source>
        <dbReference type="SAM" id="Phobius"/>
    </source>
</evidence>
<reference evidence="2 4" key="2">
    <citation type="submission" date="2018-07" db="EMBL/GenBank/DDBJ databases">
        <title>Complete genome of the Arcobacter bivalviorum type strain LMG 26154.</title>
        <authorList>
            <person name="Miller W.G."/>
            <person name="Yee E."/>
            <person name="Bono J.L."/>
        </authorList>
    </citation>
    <scope>NUCLEOTIDE SEQUENCE [LARGE SCALE GENOMIC DNA]</scope>
    <source>
        <strain evidence="2 4">LMG 26154</strain>
    </source>
</reference>
<accession>A0AAX2A6R6</accession>
<evidence type="ECO:0000313" key="2">
    <source>
        <dbReference type="EMBL" id="AXH12997.1"/>
    </source>
</evidence>
<feature type="transmembrane region" description="Helical" evidence="1">
    <location>
        <begin position="244"/>
        <end position="264"/>
    </location>
</feature>
<evidence type="ECO:0000313" key="5">
    <source>
        <dbReference type="Proteomes" id="UP000289193"/>
    </source>
</evidence>
<sequence length="416" mass="47721">MNISTAFAPPFKLVAPFFIIGVSTFVVTILLMFGFEFENLHYFNSSTLAWVHIFLLAFVMLIILGAMAQLIPVVLEVGHLAVDLYYAIYPLMILGTLLMAFGFYNLPILLPFGGVTVLIALFIFLIETFLTILKVKKINFIISTIIISNIFLLLGVIIGIALALNYSGIFSFDSFKLLKAHIFLVFFGYVGTTVMSMSLILLPMFWLSHSFTWVYVKTAFILLCFSICFMLFFTFSSITLVEDIAYTLCISSLFLYFLQIFVIYKKRVRVEVDIYFKSMLFSYFSLFTSLSLFFIYFFYSKDNLLLCASWLLFVGFIGFLISGHLYKIVPFLVWYERFSIFVGKKRVPMLNDLIPKKSSNFQFLNSSIGVIIVSLSFLLESDTLYKSGLCFLTLGVIFLLKDILYMAKIKEETYVF</sequence>
<keyword evidence="1" id="KW-0812">Transmembrane</keyword>
<evidence type="ECO:0000313" key="3">
    <source>
        <dbReference type="EMBL" id="RXK09196.1"/>
    </source>
</evidence>
<feature type="transmembrane region" description="Helical" evidence="1">
    <location>
        <begin position="219"/>
        <end position="238"/>
    </location>
</feature>
<dbReference type="EMBL" id="CP031217">
    <property type="protein sequence ID" value="AXH12997.1"/>
    <property type="molecule type" value="Genomic_DNA"/>
</dbReference>